<evidence type="ECO:0000313" key="1">
    <source>
        <dbReference type="Proteomes" id="UP000050741"/>
    </source>
</evidence>
<name>A0A183BNB5_GLOPA</name>
<evidence type="ECO:0000313" key="2">
    <source>
        <dbReference type="WBParaSite" id="GPLIN_000210100"/>
    </source>
</evidence>
<reference evidence="2" key="3">
    <citation type="submission" date="2016-06" db="UniProtKB">
        <authorList>
            <consortium name="WormBaseParasite"/>
        </authorList>
    </citation>
    <scope>IDENTIFICATION</scope>
</reference>
<accession>A0A183BNB5</accession>
<protein>
    <submittedName>
        <fullName evidence="2">COMM domain-containing protein</fullName>
    </submittedName>
</protein>
<reference evidence="1" key="1">
    <citation type="submission" date="2013-12" db="EMBL/GenBank/DDBJ databases">
        <authorList>
            <person name="Aslett M."/>
        </authorList>
    </citation>
    <scope>NUCLEOTIDE SEQUENCE [LARGE SCALE GENOMIC DNA]</scope>
    <source>
        <strain evidence="1">Lindley</strain>
    </source>
</reference>
<dbReference type="AlphaFoldDB" id="A0A183BNB5"/>
<organism evidence="1 2">
    <name type="scientific">Globodera pallida</name>
    <name type="common">Potato cyst nematode worm</name>
    <name type="synonym">Heterodera pallida</name>
    <dbReference type="NCBI Taxonomy" id="36090"/>
    <lineage>
        <taxon>Eukaryota</taxon>
        <taxon>Metazoa</taxon>
        <taxon>Ecdysozoa</taxon>
        <taxon>Nematoda</taxon>
        <taxon>Chromadorea</taxon>
        <taxon>Rhabditida</taxon>
        <taxon>Tylenchina</taxon>
        <taxon>Tylenchomorpha</taxon>
        <taxon>Tylenchoidea</taxon>
        <taxon>Heteroderidae</taxon>
        <taxon>Heteroderinae</taxon>
        <taxon>Globodera</taxon>
    </lineage>
</organism>
<keyword evidence="1" id="KW-1185">Reference proteome</keyword>
<sequence length="123" mass="14590">MEIDDQQQPSTMSAKTFMEILLNKMLEKLPKTKQHRLNVEQNVFAAWKMDVPEQRFVQSLLDYDRDNPNKMEMVLKNGFKDLLLTFQREENLCEIEIPSAIEKMKVEIDQQIKRLNKKFTLSA</sequence>
<proteinExistence type="predicted"/>
<dbReference type="Proteomes" id="UP000050741">
    <property type="component" value="Unassembled WGS sequence"/>
</dbReference>
<reference evidence="1" key="2">
    <citation type="submission" date="2014-05" db="EMBL/GenBank/DDBJ databases">
        <title>The genome and life-stage specific transcriptomes of Globodera pallida elucidate key aspects of plant parasitism by a cyst nematode.</title>
        <authorList>
            <person name="Cotton J.A."/>
            <person name="Lilley C.J."/>
            <person name="Jones L.M."/>
            <person name="Kikuchi T."/>
            <person name="Reid A.J."/>
            <person name="Thorpe P."/>
            <person name="Tsai I.J."/>
            <person name="Beasley H."/>
            <person name="Blok V."/>
            <person name="Cock P.J.A."/>
            <person name="Van den Akker S.E."/>
            <person name="Holroyd N."/>
            <person name="Hunt M."/>
            <person name="Mantelin S."/>
            <person name="Naghra H."/>
            <person name="Pain A."/>
            <person name="Palomares-Rius J.E."/>
            <person name="Zarowiecki M."/>
            <person name="Berriman M."/>
            <person name="Jones J.T."/>
            <person name="Urwin P.E."/>
        </authorList>
    </citation>
    <scope>NUCLEOTIDE SEQUENCE [LARGE SCALE GENOMIC DNA]</scope>
    <source>
        <strain evidence="1">Lindley</strain>
    </source>
</reference>
<dbReference type="WBParaSite" id="GPLIN_000210100">
    <property type="protein sequence ID" value="GPLIN_000210100"/>
    <property type="gene ID" value="GPLIN_000210100"/>
</dbReference>